<organism evidence="6 7">
    <name type="scientific">Streptomyces toxytricini</name>
    <name type="common">Actinomyces toxytricini</name>
    <dbReference type="NCBI Taxonomy" id="67369"/>
    <lineage>
        <taxon>Bacteria</taxon>
        <taxon>Bacillati</taxon>
        <taxon>Actinomycetota</taxon>
        <taxon>Actinomycetes</taxon>
        <taxon>Kitasatosporales</taxon>
        <taxon>Streptomycetaceae</taxon>
        <taxon>Streptomyces</taxon>
    </lineage>
</organism>
<dbReference type="InterPro" id="IPR016039">
    <property type="entry name" value="Thiolase-like"/>
</dbReference>
<evidence type="ECO:0000256" key="3">
    <source>
        <dbReference type="ARBA" id="ARBA00023315"/>
    </source>
</evidence>
<dbReference type="InterPro" id="IPR013751">
    <property type="entry name" value="ACP_syn_III_N"/>
</dbReference>
<dbReference type="RefSeq" id="WP_402379840.1">
    <property type="nucleotide sequence ID" value="NZ_JBIUYY010000004.1"/>
</dbReference>
<dbReference type="Pfam" id="PF08541">
    <property type="entry name" value="ACP_syn_III_C"/>
    <property type="match status" value="1"/>
</dbReference>
<name>A0ABW8EEL6_STRT5</name>
<evidence type="ECO:0000259" key="4">
    <source>
        <dbReference type="Pfam" id="PF08541"/>
    </source>
</evidence>
<reference evidence="6 7" key="1">
    <citation type="submission" date="2024-10" db="EMBL/GenBank/DDBJ databases">
        <title>The Natural Products Discovery Center: Release of the First 8490 Sequenced Strains for Exploring Actinobacteria Biosynthetic Diversity.</title>
        <authorList>
            <person name="Kalkreuter E."/>
            <person name="Kautsar S.A."/>
            <person name="Yang D."/>
            <person name="Bader C.D."/>
            <person name="Teijaro C.N."/>
            <person name="Fluegel L."/>
            <person name="Davis C.M."/>
            <person name="Simpson J.R."/>
            <person name="Lauterbach L."/>
            <person name="Steele A.D."/>
            <person name="Gui C."/>
            <person name="Meng S."/>
            <person name="Li G."/>
            <person name="Viehrig K."/>
            <person name="Ye F."/>
            <person name="Su P."/>
            <person name="Kiefer A.F."/>
            <person name="Nichols A."/>
            <person name="Cepeda A.J."/>
            <person name="Yan W."/>
            <person name="Fan B."/>
            <person name="Jiang Y."/>
            <person name="Adhikari A."/>
            <person name="Zheng C.-J."/>
            <person name="Schuster L."/>
            <person name="Cowan T.M."/>
            <person name="Smanski M.J."/>
            <person name="Chevrette M.G."/>
            <person name="De Carvalho L.P.S."/>
            <person name="Shen B."/>
        </authorList>
    </citation>
    <scope>NUCLEOTIDE SEQUENCE [LARGE SCALE GENOMIC DNA]</scope>
    <source>
        <strain evidence="6 7">NPDC087220</strain>
    </source>
</reference>
<dbReference type="Pfam" id="PF08545">
    <property type="entry name" value="ACP_syn_III"/>
    <property type="match status" value="1"/>
</dbReference>
<gene>
    <name evidence="6" type="ORF">ACIO7M_11310</name>
</gene>
<comment type="caution">
    <text evidence="6">The sequence shown here is derived from an EMBL/GenBank/DDBJ whole genome shotgun (WGS) entry which is preliminary data.</text>
</comment>
<dbReference type="PANTHER" id="PTHR34069:SF2">
    <property type="entry name" value="BETA-KETOACYL-[ACYL-CARRIER-PROTEIN] SYNTHASE III"/>
    <property type="match status" value="1"/>
</dbReference>
<accession>A0ABW8EEL6</accession>
<evidence type="ECO:0000256" key="2">
    <source>
        <dbReference type="ARBA" id="ARBA00022679"/>
    </source>
</evidence>
<dbReference type="EMBL" id="JBIUYY010000004">
    <property type="protein sequence ID" value="MFJ2821694.1"/>
    <property type="molecule type" value="Genomic_DNA"/>
</dbReference>
<dbReference type="Gene3D" id="3.40.47.10">
    <property type="match status" value="2"/>
</dbReference>
<proteinExistence type="predicted"/>
<dbReference type="InterPro" id="IPR013747">
    <property type="entry name" value="ACP_syn_III_C"/>
</dbReference>
<dbReference type="SUPFAM" id="SSF53901">
    <property type="entry name" value="Thiolase-like"/>
    <property type="match status" value="1"/>
</dbReference>
<keyword evidence="7" id="KW-1185">Reference proteome</keyword>
<feature type="domain" description="Beta-ketoacyl-[acyl-carrier-protein] synthase III C-terminal" evidence="4">
    <location>
        <begin position="246"/>
        <end position="337"/>
    </location>
</feature>
<feature type="domain" description="Beta-ketoacyl-[acyl-carrier-protein] synthase III N-terminal" evidence="5">
    <location>
        <begin position="108"/>
        <end position="174"/>
    </location>
</feature>
<sequence>MRFDKLYLAGIASVLPEVVETEWAVKEGLLDPDVREASGILSVAVAGDVPAPDMAAAAAAAAVRRSGRAPGEFAALLHSSAHFQGPDGWSAQHYVLRKALDVPIPALEVRQGCLGMLASLELAAHRLVADPSRPAVLLTAADNFGTPMVDRWRASGLFLLADGAAAAVVASDGGFARVLAAGSLSNPEMEEFNRGGEVLFPPPVTVGRPLNLEARRQFWRDQWAQGVLPPMGNLGELVSAVAERTLDEAGVGMDRIRRVVHIGFSRGPLEDTFLEPLGIGADRGVWEFTRRTGHAGAADPVSGLEYLLDTGQVAAGDHVMLIGAAPGAEVTCAVLEITGPHAGR</sequence>
<keyword evidence="3" id="KW-0012">Acyltransferase</keyword>
<keyword evidence="2" id="KW-0808">Transferase</keyword>
<dbReference type="CDD" id="cd00827">
    <property type="entry name" value="init_cond_enzymes"/>
    <property type="match status" value="1"/>
</dbReference>
<evidence type="ECO:0000313" key="6">
    <source>
        <dbReference type="EMBL" id="MFJ2821694.1"/>
    </source>
</evidence>
<keyword evidence="1" id="KW-0963">Cytoplasm</keyword>
<dbReference type="Proteomes" id="UP001617351">
    <property type="component" value="Unassembled WGS sequence"/>
</dbReference>
<protein>
    <submittedName>
        <fullName evidence="6">Ketoacyl-ACP synthase III family protein</fullName>
    </submittedName>
</protein>
<dbReference type="PANTHER" id="PTHR34069">
    <property type="entry name" value="3-OXOACYL-[ACYL-CARRIER-PROTEIN] SYNTHASE 3"/>
    <property type="match status" value="1"/>
</dbReference>
<evidence type="ECO:0000259" key="5">
    <source>
        <dbReference type="Pfam" id="PF08545"/>
    </source>
</evidence>
<evidence type="ECO:0000256" key="1">
    <source>
        <dbReference type="ARBA" id="ARBA00022490"/>
    </source>
</evidence>
<evidence type="ECO:0000313" key="7">
    <source>
        <dbReference type="Proteomes" id="UP001617351"/>
    </source>
</evidence>